<reference evidence="8 9" key="1">
    <citation type="submission" date="2018-08" db="EMBL/GenBank/DDBJ databases">
        <title>Sequencing the genomes of 1000 actinobacteria strains.</title>
        <authorList>
            <person name="Klenk H.-P."/>
        </authorList>
    </citation>
    <scope>NUCLEOTIDE SEQUENCE [LARGE SCALE GENOMIC DNA]</scope>
    <source>
        <strain evidence="8 9">DSM 44099</strain>
    </source>
</reference>
<evidence type="ECO:0000256" key="5">
    <source>
        <dbReference type="PROSITE-ProRule" id="PRU00339"/>
    </source>
</evidence>
<dbReference type="PANTHER" id="PTHR35807">
    <property type="entry name" value="TRANSCRIPTIONAL REGULATOR REDD-RELATED"/>
    <property type="match status" value="1"/>
</dbReference>
<name>A0A3D9ZCJ8_9ACTN</name>
<dbReference type="InterPro" id="IPR005158">
    <property type="entry name" value="BTAD"/>
</dbReference>
<dbReference type="EMBL" id="QUMQ01000001">
    <property type="protein sequence ID" value="REF94995.1"/>
    <property type="molecule type" value="Genomic_DNA"/>
</dbReference>
<evidence type="ECO:0000256" key="3">
    <source>
        <dbReference type="ARBA" id="ARBA00023125"/>
    </source>
</evidence>
<dbReference type="CDD" id="cd00383">
    <property type="entry name" value="trans_reg_C"/>
    <property type="match status" value="1"/>
</dbReference>
<dbReference type="GO" id="GO:0003677">
    <property type="term" value="F:DNA binding"/>
    <property type="evidence" value="ECO:0007669"/>
    <property type="project" value="UniProtKB-UniRule"/>
</dbReference>
<proteinExistence type="inferred from homology"/>
<dbReference type="SMART" id="SM00862">
    <property type="entry name" value="Trans_reg_C"/>
    <property type="match status" value="1"/>
</dbReference>
<evidence type="ECO:0000313" key="8">
    <source>
        <dbReference type="EMBL" id="REF94995.1"/>
    </source>
</evidence>
<dbReference type="SMART" id="SM00028">
    <property type="entry name" value="TPR"/>
    <property type="match status" value="2"/>
</dbReference>
<evidence type="ECO:0000256" key="1">
    <source>
        <dbReference type="ARBA" id="ARBA00005820"/>
    </source>
</evidence>
<dbReference type="SMART" id="SM01043">
    <property type="entry name" value="BTAD"/>
    <property type="match status" value="1"/>
</dbReference>
<dbReference type="Proteomes" id="UP000256913">
    <property type="component" value="Unassembled WGS sequence"/>
</dbReference>
<comment type="caution">
    <text evidence="8">The sequence shown here is derived from an EMBL/GenBank/DDBJ whole genome shotgun (WGS) entry which is preliminary data.</text>
</comment>
<sequence length="897" mass="96638">MFVRSLGPLELVVCGDAVPIGTPRTRSVLAMLLARRGGLVTVDQLIDELWPDGPPADPRMLVHGQVSRLRRVLGQDRDRLVTRKPGYMLHVGEQEWDVLLFEQSIADARAARAAGQPERGSKLFGEAQRVWTGEPFADVPPTPTIAATATDLHELRLAGLAEWFELRLEAGGDPELVAELTHHVAEHPLREQLVAQLMLALHRSGRQADALATYRSTRERLVRELGAEPGAELQHLHKELLRTAEPLPQKASQLPLGVRGFVGRRAELASLDAATALATITGTAGVGKSALAVHWAHRAQDRFPDGQLFVNLRGFDPRRSALDPGEVLFGFLQALGVSTERIPSSTESRAALYRSALAGKRVLVVLDNARDIEQVRPLLPGSTGSLALVTSRDQLTGLVAVEGAHPVSLDVLTDAEAADLLSARLGQQVRGGEAFDRIVRRCAGLPLALAVVAASSAVQPGLSLAAIASDLETGALDAFGGGDPQADLRSVFSWSYRVLTADAARLFRLLGLHPGPDISIAAAASLCGAPSPVARRLLSELNRAHLVVQHHQGRFSSHDLLRAYAGELAETLDPTHREAALARLLDHYLHTAHGAARRLDPHREPITLDAAAPGAVPVALSSYGEAMAWFEAEHTLLVGLVDRAGDDRRIWKLAWTLNTYLRWRGYGQDWIRSQRAGLAAAVRVDDLVGQANSAFGLAMAEFRHGGRAAADTALSLADEHFRSLGDHYGMASVCHQRCLISESDGDHGAAFEHAFAGLGHYRLAGHAAGQGRALGAMGWFQAKQGNLRQGLDYNQAALALSQAAKDLLGEANTWDSIGHIQRELGEFDEAETAYRRSIAIYRGLGERFNVVSTIIGLGDTQAARGATGRAKDTWREARTIATDLDHPALELVKARLA</sequence>
<dbReference type="SUPFAM" id="SSF52540">
    <property type="entry name" value="P-loop containing nucleoside triphosphate hydrolases"/>
    <property type="match status" value="1"/>
</dbReference>
<dbReference type="Gene3D" id="1.10.10.10">
    <property type="entry name" value="Winged helix-like DNA-binding domain superfamily/Winged helix DNA-binding domain"/>
    <property type="match status" value="1"/>
</dbReference>
<evidence type="ECO:0000313" key="9">
    <source>
        <dbReference type="Proteomes" id="UP000256913"/>
    </source>
</evidence>
<feature type="DNA-binding region" description="OmpR/PhoB-type" evidence="6">
    <location>
        <begin position="1"/>
        <end position="91"/>
    </location>
</feature>
<comment type="similarity">
    <text evidence="1">Belongs to the AfsR/DnrI/RedD regulatory family.</text>
</comment>
<dbReference type="InterPro" id="IPR036388">
    <property type="entry name" value="WH-like_DNA-bd_sf"/>
</dbReference>
<gene>
    <name evidence="8" type="ORF">DFJ67_0942</name>
</gene>
<evidence type="ECO:0000256" key="6">
    <source>
        <dbReference type="PROSITE-ProRule" id="PRU01091"/>
    </source>
</evidence>
<dbReference type="RefSeq" id="WP_275407659.1">
    <property type="nucleotide sequence ID" value="NZ_BONB01000018.1"/>
</dbReference>
<dbReference type="Gene3D" id="1.25.40.10">
    <property type="entry name" value="Tetratricopeptide repeat domain"/>
    <property type="match status" value="2"/>
</dbReference>
<dbReference type="GO" id="GO:0000160">
    <property type="term" value="P:phosphorelay signal transduction system"/>
    <property type="evidence" value="ECO:0007669"/>
    <property type="project" value="InterPro"/>
</dbReference>
<dbReference type="CDD" id="cd15831">
    <property type="entry name" value="BTAD"/>
    <property type="match status" value="1"/>
</dbReference>
<evidence type="ECO:0000259" key="7">
    <source>
        <dbReference type="PROSITE" id="PS51755"/>
    </source>
</evidence>
<dbReference type="InterPro" id="IPR011990">
    <property type="entry name" value="TPR-like_helical_dom_sf"/>
</dbReference>
<evidence type="ECO:0000256" key="2">
    <source>
        <dbReference type="ARBA" id="ARBA00023015"/>
    </source>
</evidence>
<dbReference type="InterPro" id="IPR019734">
    <property type="entry name" value="TPR_rpt"/>
</dbReference>
<accession>A0A3D9ZCJ8</accession>
<dbReference type="Pfam" id="PF00486">
    <property type="entry name" value="Trans_reg_C"/>
    <property type="match status" value="1"/>
</dbReference>
<dbReference type="PRINTS" id="PR00364">
    <property type="entry name" value="DISEASERSIST"/>
</dbReference>
<dbReference type="Pfam" id="PF03704">
    <property type="entry name" value="BTAD"/>
    <property type="match status" value="1"/>
</dbReference>
<dbReference type="SUPFAM" id="SSF48452">
    <property type="entry name" value="TPR-like"/>
    <property type="match status" value="2"/>
</dbReference>
<dbReference type="PROSITE" id="PS50005">
    <property type="entry name" value="TPR"/>
    <property type="match status" value="1"/>
</dbReference>
<keyword evidence="5" id="KW-0802">TPR repeat</keyword>
<keyword evidence="3 6" id="KW-0238">DNA-binding</keyword>
<keyword evidence="9" id="KW-1185">Reference proteome</keyword>
<dbReference type="Gene3D" id="3.40.50.300">
    <property type="entry name" value="P-loop containing nucleotide triphosphate hydrolases"/>
    <property type="match status" value="1"/>
</dbReference>
<dbReference type="InterPro" id="IPR051677">
    <property type="entry name" value="AfsR-DnrI-RedD_regulator"/>
</dbReference>
<dbReference type="PROSITE" id="PS51755">
    <property type="entry name" value="OMPR_PHOB"/>
    <property type="match status" value="1"/>
</dbReference>
<dbReference type="PANTHER" id="PTHR35807:SF1">
    <property type="entry name" value="TRANSCRIPTIONAL REGULATOR REDD"/>
    <property type="match status" value="1"/>
</dbReference>
<dbReference type="InterPro" id="IPR001867">
    <property type="entry name" value="OmpR/PhoB-type_DNA-bd"/>
</dbReference>
<protein>
    <submittedName>
        <fullName evidence="8">DNA-binding SARP family transcriptional activator</fullName>
    </submittedName>
</protein>
<dbReference type="InterPro" id="IPR016032">
    <property type="entry name" value="Sig_transdc_resp-reg_C-effctor"/>
</dbReference>
<keyword evidence="2" id="KW-0805">Transcription regulation</keyword>
<evidence type="ECO:0000256" key="4">
    <source>
        <dbReference type="ARBA" id="ARBA00023163"/>
    </source>
</evidence>
<dbReference type="GO" id="GO:0043531">
    <property type="term" value="F:ADP binding"/>
    <property type="evidence" value="ECO:0007669"/>
    <property type="project" value="InterPro"/>
</dbReference>
<dbReference type="InterPro" id="IPR027417">
    <property type="entry name" value="P-loop_NTPase"/>
</dbReference>
<dbReference type="GO" id="GO:0006355">
    <property type="term" value="P:regulation of DNA-templated transcription"/>
    <property type="evidence" value="ECO:0007669"/>
    <property type="project" value="InterPro"/>
</dbReference>
<organism evidence="8 9">
    <name type="scientific">Asanoa ferruginea</name>
    <dbReference type="NCBI Taxonomy" id="53367"/>
    <lineage>
        <taxon>Bacteria</taxon>
        <taxon>Bacillati</taxon>
        <taxon>Actinomycetota</taxon>
        <taxon>Actinomycetes</taxon>
        <taxon>Micromonosporales</taxon>
        <taxon>Micromonosporaceae</taxon>
        <taxon>Asanoa</taxon>
    </lineage>
</organism>
<dbReference type="Pfam" id="PF13424">
    <property type="entry name" value="TPR_12"/>
    <property type="match status" value="1"/>
</dbReference>
<keyword evidence="4" id="KW-0804">Transcription</keyword>
<feature type="repeat" description="TPR" evidence="5">
    <location>
        <begin position="811"/>
        <end position="844"/>
    </location>
</feature>
<feature type="domain" description="OmpR/PhoB-type" evidence="7">
    <location>
        <begin position="1"/>
        <end position="91"/>
    </location>
</feature>
<dbReference type="SUPFAM" id="SSF46894">
    <property type="entry name" value="C-terminal effector domain of the bipartite response regulators"/>
    <property type="match status" value="1"/>
</dbReference>
<dbReference type="AlphaFoldDB" id="A0A3D9ZCJ8"/>